<dbReference type="GO" id="GO:0007165">
    <property type="term" value="P:signal transduction"/>
    <property type="evidence" value="ECO:0007669"/>
    <property type="project" value="TreeGrafter"/>
</dbReference>
<dbReference type="EMBL" id="JARK01001574">
    <property type="protein sequence ID" value="EYB88974.1"/>
    <property type="molecule type" value="Genomic_DNA"/>
</dbReference>
<dbReference type="Gene3D" id="3.20.20.80">
    <property type="entry name" value="Glycosidases"/>
    <property type="match status" value="1"/>
</dbReference>
<dbReference type="Proteomes" id="UP000024635">
    <property type="component" value="Unassembled WGS sequence"/>
</dbReference>
<sequence length="308" mass="34277">MAASIRHQASEVRESRGEPLRKTLISFLKCVLVITILCLSLLELRAPTLVCSVPTNMANVIFFAAAACLARSVVADVQPVYALDIATPLSEFDARCLKMCRYSTVFLRAYSPFVSGGFEASVCGSVKNAQRAGFGIELYMIPLAPNLQDGALQFDSLYNGLKGCQVLVKRIWLVVTSPREWLYNPPQSVGFINKVINRAKQYGIDVGIYTNEDDWGQITNGFMGFTTTPLLWYWKVNGPGPMGETPMNFQDFRPFASWKGPTVKQFGQRVFVCGHMTNRDTYFANIRQTFANTASNGNVSYVGYDTFQ</sequence>
<protein>
    <submittedName>
        <fullName evidence="1">Uncharacterized protein</fullName>
    </submittedName>
</protein>
<reference evidence="2" key="1">
    <citation type="journal article" date="2015" name="Nat. Genet.">
        <title>The genome and transcriptome of the zoonotic hookworm Ancylostoma ceylanicum identify infection-specific gene families.</title>
        <authorList>
            <person name="Schwarz E.M."/>
            <person name="Hu Y."/>
            <person name="Antoshechkin I."/>
            <person name="Miller M.M."/>
            <person name="Sternberg P.W."/>
            <person name="Aroian R.V."/>
        </authorList>
    </citation>
    <scope>NUCLEOTIDE SEQUENCE</scope>
    <source>
        <strain evidence="2">HY135</strain>
    </source>
</reference>
<dbReference type="InterPro" id="IPR017853">
    <property type="entry name" value="GH"/>
</dbReference>
<dbReference type="PANTHER" id="PTHR23208">
    <property type="entry name" value="LYSOZYME PROTEIN"/>
    <property type="match status" value="1"/>
</dbReference>
<dbReference type="InterPro" id="IPR051595">
    <property type="entry name" value="GH25_Enzymes"/>
</dbReference>
<dbReference type="PANTHER" id="PTHR23208:SF36">
    <property type="entry name" value="LYSOZYME-RELATED"/>
    <property type="match status" value="1"/>
</dbReference>
<dbReference type="OrthoDB" id="25039at2759"/>
<keyword evidence="2" id="KW-1185">Reference proteome</keyword>
<dbReference type="SUPFAM" id="SSF51445">
    <property type="entry name" value="(Trans)glycosidases"/>
    <property type="match status" value="1"/>
</dbReference>
<evidence type="ECO:0000313" key="1">
    <source>
        <dbReference type="EMBL" id="EYB88974.1"/>
    </source>
</evidence>
<evidence type="ECO:0000313" key="2">
    <source>
        <dbReference type="Proteomes" id="UP000024635"/>
    </source>
</evidence>
<comment type="caution">
    <text evidence="1">The sequence shown here is derived from an EMBL/GenBank/DDBJ whole genome shotgun (WGS) entry which is preliminary data.</text>
</comment>
<dbReference type="AlphaFoldDB" id="A0A016SF98"/>
<accession>A0A016SF98</accession>
<organism evidence="1 2">
    <name type="scientific">Ancylostoma ceylanicum</name>
    <dbReference type="NCBI Taxonomy" id="53326"/>
    <lineage>
        <taxon>Eukaryota</taxon>
        <taxon>Metazoa</taxon>
        <taxon>Ecdysozoa</taxon>
        <taxon>Nematoda</taxon>
        <taxon>Chromadorea</taxon>
        <taxon>Rhabditida</taxon>
        <taxon>Rhabditina</taxon>
        <taxon>Rhabditomorpha</taxon>
        <taxon>Strongyloidea</taxon>
        <taxon>Ancylostomatidae</taxon>
        <taxon>Ancylostomatinae</taxon>
        <taxon>Ancylostoma</taxon>
    </lineage>
</organism>
<proteinExistence type="predicted"/>
<dbReference type="GO" id="GO:0045087">
    <property type="term" value="P:innate immune response"/>
    <property type="evidence" value="ECO:0007669"/>
    <property type="project" value="TreeGrafter"/>
</dbReference>
<gene>
    <name evidence="1" type="primary">Acey_s0238.g3279</name>
    <name evidence="1" type="ORF">Y032_0238g3279</name>
</gene>
<name>A0A016SF98_9BILA</name>